<protein>
    <submittedName>
        <fullName evidence="2">Uncharacterized protein</fullName>
    </submittedName>
</protein>
<sequence length="479" mass="53988">MVSGPFDYGPATCHVGADKRRVNNSIAAHSRTTRSGADNPSAASLGAEDAYLISDGSIREDFKQYNEGRKLVLRYQTPRRPYGLSEYPNPPGIESDDKALSKEEIELTRTALVYHDRYISDHTPGPVEAKVDLTVVDNISGGVGAGTQILLCKVEDTQYDGDTEICNNGKMQSDSSIRHFFNDTARRVKQACDAILSPWRQDAENAGDAGPSEDQKQEKSVLSERPTLIGDRLVLGQLVVVKVYDAMFYPGGMHQGLWKATSIADQEHSREAGTYSHLWTENKTGKLQITPQFYGSWAIELTTVNQQVSQKKRFARSIMIEHVKGRPEMADGTEFIFDEDFRLGVLQRLIDGYVNLLHVGVWLRIDPEDVLLTGKDGDVLLDKPRVVLIDYVNARIDSQFKKPNNIYQPWKMPPHPFGEFSMEKMIHFSGWYNHLWTTHHFDRWMKQVFGQLDDPRYTSPMVSKAFIDEIGTEDTGLPA</sequence>
<feature type="compositionally biased region" description="Basic and acidic residues" evidence="1">
    <location>
        <begin position="213"/>
        <end position="222"/>
    </location>
</feature>
<dbReference type="AlphaFoldDB" id="A0A9P6LQ68"/>
<accession>A0A9P6LQ68</accession>
<organism evidence="2 3">
    <name type="scientific">Colletotrichum karsti</name>
    <dbReference type="NCBI Taxonomy" id="1095194"/>
    <lineage>
        <taxon>Eukaryota</taxon>
        <taxon>Fungi</taxon>
        <taxon>Dikarya</taxon>
        <taxon>Ascomycota</taxon>
        <taxon>Pezizomycotina</taxon>
        <taxon>Sordariomycetes</taxon>
        <taxon>Hypocreomycetidae</taxon>
        <taxon>Glomerellales</taxon>
        <taxon>Glomerellaceae</taxon>
        <taxon>Colletotrichum</taxon>
        <taxon>Colletotrichum boninense species complex</taxon>
    </lineage>
</organism>
<comment type="caution">
    <text evidence="2">The sequence shown here is derived from an EMBL/GenBank/DDBJ whole genome shotgun (WGS) entry which is preliminary data.</text>
</comment>
<dbReference type="RefSeq" id="XP_038750742.1">
    <property type="nucleotide sequence ID" value="XM_038884150.1"/>
</dbReference>
<dbReference type="EMBL" id="JAATWM020000003">
    <property type="protein sequence ID" value="KAF9881281.1"/>
    <property type="molecule type" value="Genomic_DNA"/>
</dbReference>
<dbReference type="Proteomes" id="UP000781932">
    <property type="component" value="Unassembled WGS sequence"/>
</dbReference>
<reference evidence="2" key="1">
    <citation type="submission" date="2020-03" db="EMBL/GenBank/DDBJ databases">
        <authorList>
            <person name="He L."/>
        </authorList>
    </citation>
    <scope>NUCLEOTIDE SEQUENCE</scope>
    <source>
        <strain evidence="2">CkLH20</strain>
    </source>
</reference>
<evidence type="ECO:0000256" key="1">
    <source>
        <dbReference type="SAM" id="MobiDB-lite"/>
    </source>
</evidence>
<gene>
    <name evidence="2" type="ORF">CkaCkLH20_01431</name>
</gene>
<dbReference type="GeneID" id="62157224"/>
<keyword evidence="3" id="KW-1185">Reference proteome</keyword>
<name>A0A9P6LQ68_9PEZI</name>
<evidence type="ECO:0000313" key="2">
    <source>
        <dbReference type="EMBL" id="KAF9881281.1"/>
    </source>
</evidence>
<evidence type="ECO:0000313" key="3">
    <source>
        <dbReference type="Proteomes" id="UP000781932"/>
    </source>
</evidence>
<proteinExistence type="predicted"/>
<feature type="region of interest" description="Disordered" evidence="1">
    <location>
        <begin position="202"/>
        <end position="223"/>
    </location>
</feature>
<reference evidence="2" key="2">
    <citation type="submission" date="2020-11" db="EMBL/GenBank/DDBJ databases">
        <title>Whole genome sequencing of Colletotrichum sp.</title>
        <authorList>
            <person name="Li H."/>
        </authorList>
    </citation>
    <scope>NUCLEOTIDE SEQUENCE</scope>
    <source>
        <strain evidence="2">CkLH20</strain>
    </source>
</reference>
<dbReference type="OrthoDB" id="4267316at2759"/>